<organism evidence="2 3">
    <name type="scientific">Streptococcus sobrinus W1703</name>
    <dbReference type="NCBI Taxonomy" id="1227275"/>
    <lineage>
        <taxon>Bacteria</taxon>
        <taxon>Bacillati</taxon>
        <taxon>Bacillota</taxon>
        <taxon>Bacilli</taxon>
        <taxon>Lactobacillales</taxon>
        <taxon>Streptococcaceae</taxon>
        <taxon>Streptococcus</taxon>
    </lineage>
</organism>
<feature type="transmembrane region" description="Helical" evidence="1">
    <location>
        <begin position="12"/>
        <end position="31"/>
    </location>
</feature>
<reference evidence="2 3" key="1">
    <citation type="submission" date="2013-06" db="EMBL/GenBank/DDBJ databases">
        <authorList>
            <person name="Weinstock G."/>
            <person name="Sodergren E."/>
            <person name="Lobos E.A."/>
            <person name="Fulton L."/>
            <person name="Fulton R."/>
            <person name="Courtney L."/>
            <person name="Fronick C."/>
            <person name="O'Laughlin M."/>
            <person name="Godfrey J."/>
            <person name="Wilson R.M."/>
            <person name="Miner T."/>
            <person name="Farmer C."/>
            <person name="Delehaunty K."/>
            <person name="Cordes M."/>
            <person name="Minx P."/>
            <person name="Tomlinson C."/>
            <person name="Chen J."/>
            <person name="Wollam A."/>
            <person name="Pepin K.H."/>
            <person name="Bhonagiri V."/>
            <person name="Zhang X."/>
            <person name="Warren W."/>
            <person name="Mitreva M."/>
            <person name="Mardis E.R."/>
            <person name="Wilson R.K."/>
        </authorList>
    </citation>
    <scope>NUCLEOTIDE SEQUENCE [LARGE SCALE GENOMIC DNA]</scope>
    <source>
        <strain evidence="2 3">W1703</strain>
    </source>
</reference>
<dbReference type="HOGENOM" id="CLU_3173905_0_0_9"/>
<protein>
    <submittedName>
        <fullName evidence="2">Uncharacterized protein</fullName>
    </submittedName>
</protein>
<evidence type="ECO:0000313" key="3">
    <source>
        <dbReference type="Proteomes" id="UP000016617"/>
    </source>
</evidence>
<evidence type="ECO:0000313" key="2">
    <source>
        <dbReference type="EMBL" id="ERJ78904.1"/>
    </source>
</evidence>
<sequence length="47" mass="5478">MKFSRFFAQENLVGSHFILLIKVLPNLYFLAKFFCQSLSVLAKIKIL</sequence>
<keyword evidence="1" id="KW-1133">Transmembrane helix</keyword>
<name>U2KNX2_9STRE</name>
<keyword evidence="1" id="KW-0472">Membrane</keyword>
<dbReference type="AlphaFoldDB" id="U2KNX2"/>
<dbReference type="EMBL" id="AWVA01000010">
    <property type="protein sequence ID" value="ERJ78904.1"/>
    <property type="molecule type" value="Genomic_DNA"/>
</dbReference>
<keyword evidence="1" id="KW-0812">Transmembrane</keyword>
<dbReference type="Proteomes" id="UP000016617">
    <property type="component" value="Unassembled WGS sequence"/>
</dbReference>
<evidence type="ECO:0000256" key="1">
    <source>
        <dbReference type="SAM" id="Phobius"/>
    </source>
</evidence>
<comment type="caution">
    <text evidence="2">The sequence shown here is derived from an EMBL/GenBank/DDBJ whole genome shotgun (WGS) entry which is preliminary data.</text>
</comment>
<accession>U2KNX2</accession>
<proteinExistence type="predicted"/>
<gene>
    <name evidence="2" type="ORF">HMPREF1557_00164</name>
</gene>